<evidence type="ECO:0000256" key="1">
    <source>
        <dbReference type="SAM" id="Phobius"/>
    </source>
</evidence>
<name>A0A9Q2FQU5_GLUJA</name>
<sequence>MNKIILKISFIILVLLFLVVIFIKSHQKSPTVDEVHDYLVNYIYQPIPASSAETGLQRLRRIEMLEMRQGLNPTFEVTELSCQKKGVFKIKYICHLSVKIKYKARDIKSTLEIYRDDLGYISGKELIENQ</sequence>
<evidence type="ECO:0000313" key="2">
    <source>
        <dbReference type="EMBL" id="MBF0871942.1"/>
    </source>
</evidence>
<dbReference type="GeneID" id="81475806"/>
<dbReference type="RefSeq" id="WP_194258319.1">
    <property type="nucleotide sequence ID" value="NZ_JABCQN010000009.1"/>
</dbReference>
<comment type="caution">
    <text evidence="2">The sequence shown here is derived from an EMBL/GenBank/DDBJ whole genome shotgun (WGS) entry which is preliminary data.</text>
</comment>
<keyword evidence="1" id="KW-0472">Membrane</keyword>
<gene>
    <name evidence="2" type="ORF">HKD32_13995</name>
</gene>
<dbReference type="AlphaFoldDB" id="A0A9Q2FQU5"/>
<proteinExistence type="predicted"/>
<reference evidence="2" key="2">
    <citation type="submission" date="2020-11" db="EMBL/GenBank/DDBJ databases">
        <title>Description of novel Gluconobacter species.</title>
        <authorList>
            <person name="Cleenwerck I."/>
            <person name="Cnockaert M."/>
            <person name="Borremans W."/>
            <person name="Wieme A.D."/>
            <person name="De Vuyst L."/>
            <person name="Vandamme P."/>
        </authorList>
    </citation>
    <scope>NUCLEOTIDE SEQUENCE</scope>
    <source>
        <strain evidence="2">R71697</strain>
    </source>
</reference>
<accession>A0A9Q2FQU5</accession>
<organism evidence="2 3">
    <name type="scientific">Gluconobacter japonicus</name>
    <dbReference type="NCBI Taxonomy" id="376620"/>
    <lineage>
        <taxon>Bacteria</taxon>
        <taxon>Pseudomonadati</taxon>
        <taxon>Pseudomonadota</taxon>
        <taxon>Alphaproteobacteria</taxon>
        <taxon>Acetobacterales</taxon>
        <taxon>Acetobacteraceae</taxon>
        <taxon>Gluconobacter</taxon>
    </lineage>
</organism>
<reference evidence="2" key="1">
    <citation type="submission" date="2020-04" db="EMBL/GenBank/DDBJ databases">
        <authorList>
            <person name="Sombolestani A."/>
        </authorList>
    </citation>
    <scope>NUCLEOTIDE SEQUENCE</scope>
    <source>
        <strain evidence="2">R71697</strain>
    </source>
</reference>
<keyword evidence="1" id="KW-0812">Transmembrane</keyword>
<feature type="transmembrane region" description="Helical" evidence="1">
    <location>
        <begin position="6"/>
        <end position="23"/>
    </location>
</feature>
<dbReference type="EMBL" id="JABCQN010000009">
    <property type="protein sequence ID" value="MBF0871942.1"/>
    <property type="molecule type" value="Genomic_DNA"/>
</dbReference>
<dbReference type="Proteomes" id="UP000661006">
    <property type="component" value="Unassembled WGS sequence"/>
</dbReference>
<protein>
    <submittedName>
        <fullName evidence="2">Uncharacterized protein</fullName>
    </submittedName>
</protein>
<keyword evidence="1" id="KW-1133">Transmembrane helix</keyword>
<evidence type="ECO:0000313" key="3">
    <source>
        <dbReference type="Proteomes" id="UP000661006"/>
    </source>
</evidence>